<evidence type="ECO:0000313" key="7">
    <source>
        <dbReference type="Proteomes" id="UP000197065"/>
    </source>
</evidence>
<dbReference type="Proteomes" id="UP000197065">
    <property type="component" value="Unassembled WGS sequence"/>
</dbReference>
<keyword evidence="2" id="KW-0808">Transferase</keyword>
<comment type="similarity">
    <text evidence="1">Belongs to the polyphosphate kinase 2 (PPK2) family. Class I subfamily.</text>
</comment>
<dbReference type="PANTHER" id="PTHR34383">
    <property type="entry name" value="POLYPHOSPHATE:AMP PHOSPHOTRANSFERASE-RELATED"/>
    <property type="match status" value="1"/>
</dbReference>
<evidence type="ECO:0000313" key="6">
    <source>
        <dbReference type="EMBL" id="SNB79150.1"/>
    </source>
</evidence>
<keyword evidence="3 6" id="KW-0418">Kinase</keyword>
<dbReference type="PIRSF" id="PIRSF028756">
    <property type="entry name" value="PPK2_prd"/>
    <property type="match status" value="1"/>
</dbReference>
<proteinExistence type="inferred from homology"/>
<sequence>MAKTNKQKLLNNPDHHPKLKDKATFEKELARAQTRLLAVQQSYLDKGLRGLVLLEGWDCAGKGGIIRRLTTKLDPRAFRVWPISAPSAAEKGEHYLQRFWRRIPEAGTISIFDRSWYGRVLVEPVEGLTAPKVVARAYGEINDFEKMLLADGIRLVKLFIHITPDEQLKRFKERLDDPYKRWKLTADDLRNHEKWDRYLPYIAKMFEQTSTKRAPWTIVNANYKWFGRVTALNEIADRLGRGIDLSPPKISEALAKQIEDLVAAQA</sequence>
<dbReference type="SUPFAM" id="SSF52540">
    <property type="entry name" value="P-loop containing nucleoside triphosphate hydrolases"/>
    <property type="match status" value="1"/>
</dbReference>
<gene>
    <name evidence="6" type="ORF">SAMN07250955_12036</name>
</gene>
<protein>
    <submittedName>
        <fullName evidence="6">Polyphosphate kinase 2, PPK2 family</fullName>
    </submittedName>
</protein>
<dbReference type="GO" id="GO:0008976">
    <property type="term" value="F:polyphosphate kinase activity"/>
    <property type="evidence" value="ECO:0007669"/>
    <property type="project" value="InterPro"/>
</dbReference>
<evidence type="ECO:0000256" key="2">
    <source>
        <dbReference type="ARBA" id="ARBA00022679"/>
    </source>
</evidence>
<dbReference type="RefSeq" id="WP_088562992.1">
    <property type="nucleotide sequence ID" value="NZ_FYEH01000020.1"/>
</dbReference>
<accession>A0A212S2F8</accession>
<evidence type="ECO:0000256" key="4">
    <source>
        <dbReference type="SAM" id="MobiDB-lite"/>
    </source>
</evidence>
<organism evidence="6 7">
    <name type="scientific">Arboricoccus pini</name>
    <dbReference type="NCBI Taxonomy" id="1963835"/>
    <lineage>
        <taxon>Bacteria</taxon>
        <taxon>Pseudomonadati</taxon>
        <taxon>Pseudomonadota</taxon>
        <taxon>Alphaproteobacteria</taxon>
        <taxon>Geminicoccales</taxon>
        <taxon>Geminicoccaceae</taxon>
        <taxon>Arboricoccus</taxon>
    </lineage>
</organism>
<name>A0A212S2F8_9PROT</name>
<evidence type="ECO:0000259" key="5">
    <source>
        <dbReference type="Pfam" id="PF03976"/>
    </source>
</evidence>
<feature type="domain" description="Polyphosphate kinase-2-related" evidence="5">
    <location>
        <begin position="21"/>
        <end position="238"/>
    </location>
</feature>
<dbReference type="PANTHER" id="PTHR34383:SF3">
    <property type="entry name" value="POLYPHOSPHATE:AMP PHOSPHOTRANSFERASE"/>
    <property type="match status" value="1"/>
</dbReference>
<feature type="region of interest" description="Disordered" evidence="4">
    <location>
        <begin position="1"/>
        <end position="20"/>
    </location>
</feature>
<dbReference type="OrthoDB" id="9775224at2"/>
<reference evidence="6 7" key="1">
    <citation type="submission" date="2017-06" db="EMBL/GenBank/DDBJ databases">
        <authorList>
            <person name="Kim H.J."/>
            <person name="Triplett B.A."/>
        </authorList>
    </citation>
    <scope>NUCLEOTIDE SEQUENCE [LARGE SCALE GENOMIC DNA]</scope>
    <source>
        <strain evidence="6 7">B29T1</strain>
    </source>
</reference>
<dbReference type="EMBL" id="FYEH01000020">
    <property type="protein sequence ID" value="SNB79150.1"/>
    <property type="molecule type" value="Genomic_DNA"/>
</dbReference>
<dbReference type="Gene3D" id="3.40.50.300">
    <property type="entry name" value="P-loop containing nucleotide triphosphate hydrolases"/>
    <property type="match status" value="1"/>
</dbReference>
<evidence type="ECO:0000256" key="3">
    <source>
        <dbReference type="ARBA" id="ARBA00022777"/>
    </source>
</evidence>
<dbReference type="AlphaFoldDB" id="A0A212S2F8"/>
<dbReference type="InterPro" id="IPR016898">
    <property type="entry name" value="Polyphosphate_phosphotransfera"/>
</dbReference>
<dbReference type="Pfam" id="PF03976">
    <property type="entry name" value="PPK2"/>
    <property type="match status" value="1"/>
</dbReference>
<dbReference type="InterPro" id="IPR022488">
    <property type="entry name" value="PPK2-related"/>
</dbReference>
<keyword evidence="7" id="KW-1185">Reference proteome</keyword>
<dbReference type="InterPro" id="IPR027417">
    <property type="entry name" value="P-loop_NTPase"/>
</dbReference>
<evidence type="ECO:0000256" key="1">
    <source>
        <dbReference type="ARBA" id="ARBA00009924"/>
    </source>
</evidence>